<dbReference type="InterPro" id="IPR015797">
    <property type="entry name" value="NUDIX_hydrolase-like_dom_sf"/>
</dbReference>
<dbReference type="SUPFAM" id="SSF55811">
    <property type="entry name" value="Nudix"/>
    <property type="match status" value="1"/>
</dbReference>
<evidence type="ECO:0000313" key="4">
    <source>
        <dbReference type="EMBL" id="VAV86651.1"/>
    </source>
</evidence>
<dbReference type="PANTHER" id="PTHR11839:SF22">
    <property type="entry name" value="NUDIX HYDROLASE 26, CHLOROPLASTIC"/>
    <property type="match status" value="1"/>
</dbReference>
<dbReference type="PANTHER" id="PTHR11839">
    <property type="entry name" value="UDP/ADP-SUGAR PYROPHOSPHATASE"/>
    <property type="match status" value="1"/>
</dbReference>
<gene>
    <name evidence="4" type="ORF">MNBD_ALPHA06-1676</name>
</gene>
<dbReference type="CDD" id="cd03671">
    <property type="entry name" value="NUDIX_Ap4A_hydrolase_plant_like"/>
    <property type="match status" value="1"/>
</dbReference>
<dbReference type="GO" id="GO:0034432">
    <property type="term" value="F:bis(5'-adenosyl)-pentaphosphatase activity"/>
    <property type="evidence" value="ECO:0007669"/>
    <property type="project" value="TreeGrafter"/>
</dbReference>
<comment type="cofactor">
    <cofactor evidence="1">
        <name>Mn(2+)</name>
        <dbReference type="ChEBI" id="CHEBI:29035"/>
    </cofactor>
</comment>
<dbReference type="Gene3D" id="3.90.79.10">
    <property type="entry name" value="Nucleoside Triphosphate Pyrophosphohydrolase"/>
    <property type="match status" value="1"/>
</dbReference>
<dbReference type="InterPro" id="IPR020084">
    <property type="entry name" value="NUDIX_hydrolase_CS"/>
</dbReference>
<dbReference type="GO" id="GO:0008893">
    <property type="term" value="F:guanosine-3',5'-bis(diphosphate) 3'-diphosphatase activity"/>
    <property type="evidence" value="ECO:0007669"/>
    <property type="project" value="TreeGrafter"/>
</dbReference>
<evidence type="ECO:0000259" key="3">
    <source>
        <dbReference type="PROSITE" id="PS51462"/>
    </source>
</evidence>
<dbReference type="PRINTS" id="PR00502">
    <property type="entry name" value="NUDIXFAMILY"/>
</dbReference>
<dbReference type="EMBL" id="UOEE01000006">
    <property type="protein sequence ID" value="VAV86651.1"/>
    <property type="molecule type" value="Genomic_DNA"/>
</dbReference>
<proteinExistence type="inferred from homology"/>
<feature type="domain" description="Nudix hydrolase" evidence="3">
    <location>
        <begin position="9"/>
        <end position="156"/>
    </location>
</feature>
<dbReference type="InterPro" id="IPR000086">
    <property type="entry name" value="NUDIX_hydrolase_dom"/>
</dbReference>
<keyword evidence="2 4" id="KW-0378">Hydrolase</keyword>
<name>A0A3B0R369_9ZZZZ</name>
<dbReference type="EC" id="3.6.1.-" evidence="4"/>
<protein>
    <submittedName>
        <fullName evidence="4">Adenosine (5')-pentaphospho-(5'')-adenosine pyrophosphohydrolase</fullName>
        <ecNumber evidence="4">3.6.1.-</ecNumber>
    </submittedName>
</protein>
<dbReference type="NCBIfam" id="NF001937">
    <property type="entry name" value="PRK00714.1-4"/>
    <property type="match status" value="1"/>
</dbReference>
<reference evidence="4" key="1">
    <citation type="submission" date="2018-06" db="EMBL/GenBank/DDBJ databases">
        <authorList>
            <person name="Zhirakovskaya E."/>
        </authorList>
    </citation>
    <scope>NUCLEOTIDE SEQUENCE</scope>
</reference>
<dbReference type="PROSITE" id="PS51462">
    <property type="entry name" value="NUDIX"/>
    <property type="match status" value="1"/>
</dbReference>
<dbReference type="AlphaFoldDB" id="A0A3B0R369"/>
<organism evidence="4">
    <name type="scientific">hydrothermal vent metagenome</name>
    <dbReference type="NCBI Taxonomy" id="652676"/>
    <lineage>
        <taxon>unclassified sequences</taxon>
        <taxon>metagenomes</taxon>
        <taxon>ecological metagenomes</taxon>
    </lineage>
</organism>
<dbReference type="GO" id="GO:0006753">
    <property type="term" value="P:nucleoside phosphate metabolic process"/>
    <property type="evidence" value="ECO:0007669"/>
    <property type="project" value="TreeGrafter"/>
</dbReference>
<dbReference type="InterPro" id="IPR020476">
    <property type="entry name" value="Nudix_hydrolase"/>
</dbReference>
<dbReference type="PROSITE" id="PS00893">
    <property type="entry name" value="NUDIX_BOX"/>
    <property type="match status" value="1"/>
</dbReference>
<dbReference type="GO" id="GO:0019693">
    <property type="term" value="P:ribose phosphate metabolic process"/>
    <property type="evidence" value="ECO:0007669"/>
    <property type="project" value="TreeGrafter"/>
</dbReference>
<dbReference type="Pfam" id="PF00293">
    <property type="entry name" value="NUDIX"/>
    <property type="match status" value="1"/>
</dbReference>
<dbReference type="NCBIfam" id="NF001938">
    <property type="entry name" value="PRK00714.1-5"/>
    <property type="match status" value="1"/>
</dbReference>
<evidence type="ECO:0000256" key="2">
    <source>
        <dbReference type="ARBA" id="ARBA00022801"/>
    </source>
</evidence>
<dbReference type="HAMAP" id="MF_00298">
    <property type="entry name" value="Nudix_RppH"/>
    <property type="match status" value="1"/>
</dbReference>
<accession>A0A3B0R369</accession>
<evidence type="ECO:0000256" key="1">
    <source>
        <dbReference type="ARBA" id="ARBA00001936"/>
    </source>
</evidence>
<dbReference type="InterPro" id="IPR022927">
    <property type="entry name" value="RppH"/>
</dbReference>
<sequence>MRNKVNLDNHRPNAAIVLFNQQGQVFVGRRAGETGKHCWQFPQGGIDAGEKPLAAAYRELKEETGIKRKHVQLLGKIKGWLPYDFPDDINIARNKRKRWDGQKQKWFAMRFSGKKKHIKLDKHLPVEFDKWAWVDLADTPQMTIKWKRESYRIVVEEFTRFVGIEP</sequence>